<evidence type="ECO:0000256" key="1">
    <source>
        <dbReference type="SAM" id="Phobius"/>
    </source>
</evidence>
<evidence type="ECO:0000313" key="3">
    <source>
        <dbReference type="Proteomes" id="UP000295621"/>
    </source>
</evidence>
<dbReference type="Proteomes" id="UP000295621">
    <property type="component" value="Unassembled WGS sequence"/>
</dbReference>
<protein>
    <submittedName>
        <fullName evidence="2">Uncharacterized protein</fullName>
    </submittedName>
</protein>
<dbReference type="RefSeq" id="WP_131981203.1">
    <property type="nucleotide sequence ID" value="NZ_SMKL01000014.1"/>
</dbReference>
<dbReference type="AlphaFoldDB" id="A0A4R4RSP5"/>
<keyword evidence="3" id="KW-1185">Reference proteome</keyword>
<comment type="caution">
    <text evidence="2">The sequence shown here is derived from an EMBL/GenBank/DDBJ whole genome shotgun (WGS) entry which is preliminary data.</text>
</comment>
<feature type="transmembrane region" description="Helical" evidence="1">
    <location>
        <begin position="20"/>
        <end position="42"/>
    </location>
</feature>
<reference evidence="2 3" key="1">
    <citation type="submission" date="2019-02" db="EMBL/GenBank/DDBJ databases">
        <title>Draft genome sequences of novel Actinobacteria.</title>
        <authorList>
            <person name="Sahin N."/>
            <person name="Ay H."/>
            <person name="Saygin H."/>
        </authorList>
    </citation>
    <scope>NUCLEOTIDE SEQUENCE [LARGE SCALE GENOMIC DNA]</scope>
    <source>
        <strain evidence="2 3">KC603</strain>
    </source>
</reference>
<keyword evidence="1" id="KW-0472">Membrane</keyword>
<organism evidence="2 3">
    <name type="scientific">Jiangella ureilytica</name>
    <dbReference type="NCBI Taxonomy" id="2530374"/>
    <lineage>
        <taxon>Bacteria</taxon>
        <taxon>Bacillati</taxon>
        <taxon>Actinomycetota</taxon>
        <taxon>Actinomycetes</taxon>
        <taxon>Jiangellales</taxon>
        <taxon>Jiangellaceae</taxon>
        <taxon>Jiangella</taxon>
    </lineage>
</organism>
<gene>
    <name evidence="2" type="ORF">E1212_08310</name>
</gene>
<evidence type="ECO:0000313" key="2">
    <source>
        <dbReference type="EMBL" id="TDC52586.1"/>
    </source>
</evidence>
<keyword evidence="1" id="KW-1133">Transmembrane helix</keyword>
<dbReference type="EMBL" id="SMKL01000014">
    <property type="protein sequence ID" value="TDC52586.1"/>
    <property type="molecule type" value="Genomic_DNA"/>
</dbReference>
<sequence>MRGQAVRTALAGMLAMPPSGLATGLLAAPTVAAGFAAVHALVARLRRRQPSQPGVTSPAS</sequence>
<name>A0A4R4RSP5_9ACTN</name>
<accession>A0A4R4RSP5</accession>
<keyword evidence="1" id="KW-0812">Transmembrane</keyword>
<proteinExistence type="predicted"/>